<evidence type="ECO:0000313" key="3">
    <source>
        <dbReference type="Proteomes" id="UP000035068"/>
    </source>
</evidence>
<dbReference type="Pfam" id="PF01370">
    <property type="entry name" value="Epimerase"/>
    <property type="match status" value="1"/>
</dbReference>
<dbReference type="PANTHER" id="PTHR48079">
    <property type="entry name" value="PROTEIN YEEZ"/>
    <property type="match status" value="1"/>
</dbReference>
<dbReference type="InterPro" id="IPR036291">
    <property type="entry name" value="NAD(P)-bd_dom_sf"/>
</dbReference>
<organism evidence="2 3">
    <name type="scientific">Geoalkalibacter ferrihydriticus DSM 17813</name>
    <dbReference type="NCBI Taxonomy" id="1121915"/>
    <lineage>
        <taxon>Bacteria</taxon>
        <taxon>Pseudomonadati</taxon>
        <taxon>Thermodesulfobacteriota</taxon>
        <taxon>Desulfuromonadia</taxon>
        <taxon>Desulfuromonadales</taxon>
        <taxon>Geoalkalibacteraceae</taxon>
        <taxon>Geoalkalibacter</taxon>
    </lineage>
</organism>
<accession>A0A0C2DSD1</accession>
<dbReference type="EMBL" id="JWJD01000004">
    <property type="protein sequence ID" value="KIH76364.1"/>
    <property type="molecule type" value="Genomic_DNA"/>
</dbReference>
<dbReference type="SUPFAM" id="SSF51735">
    <property type="entry name" value="NAD(P)-binding Rossmann-fold domains"/>
    <property type="match status" value="1"/>
</dbReference>
<dbReference type="GO" id="GO:0004029">
    <property type="term" value="F:aldehyde dehydrogenase (NAD+) activity"/>
    <property type="evidence" value="ECO:0007669"/>
    <property type="project" value="TreeGrafter"/>
</dbReference>
<dbReference type="PANTHER" id="PTHR48079:SF6">
    <property type="entry name" value="NAD(P)-BINDING DOMAIN-CONTAINING PROTEIN-RELATED"/>
    <property type="match status" value="1"/>
</dbReference>
<reference evidence="2 3" key="1">
    <citation type="submission" date="2014-12" db="EMBL/GenBank/DDBJ databases">
        <title>Genomes of Geoalkalibacter ferrihydriticus and Geoalkalibacter subterraneus, two haloalkaliphilic metal-reducing members of the Geobacteraceae.</title>
        <authorList>
            <person name="Badalamenti J.P."/>
            <person name="Torres C.I."/>
            <person name="Krajmalnik-Brown R."/>
            <person name="Bond D.R."/>
        </authorList>
    </citation>
    <scope>NUCLEOTIDE SEQUENCE [LARGE SCALE GENOMIC DNA]</scope>
    <source>
        <strain evidence="2 3">DSM 17813</strain>
    </source>
</reference>
<dbReference type="AlphaFoldDB" id="A0A0C2DSD1"/>
<dbReference type="CDD" id="cd05266">
    <property type="entry name" value="SDR_a4"/>
    <property type="match status" value="1"/>
</dbReference>
<sequence>MGRIFIVGCGDIGRRVARLAQQRQLPVAGLVRSEQGACELMALGVEPCLGHLDQPASLRLPDLGGGSVFYFAPPPGGGFSEMRVRNFLAALAPGNLPARLVYLSTSGVYGDSGDVAVDESRPAQPLTARARRRFDAEETLRAWGAQHGVTLVTLRIANIYGPGRLPVVHLQNGHPLLVESQSKPTSRVHSEDLARICLAAAEKGRPGAVFNVCDDEPCSATAYFTAVAELLGIPCPPQIPLEEARRLMKPLLFSYFIESRIMNNKKIMNDLGVELQFPRLRDGLPASLSAG</sequence>
<feature type="domain" description="NAD-dependent epimerase/dehydratase" evidence="1">
    <location>
        <begin position="95"/>
        <end position="213"/>
    </location>
</feature>
<dbReference type="InterPro" id="IPR051783">
    <property type="entry name" value="NAD(P)-dependent_oxidoreduct"/>
</dbReference>
<evidence type="ECO:0000259" key="1">
    <source>
        <dbReference type="Pfam" id="PF01370"/>
    </source>
</evidence>
<protein>
    <submittedName>
        <fullName evidence="2">NAD-dependent dehydratase</fullName>
    </submittedName>
</protein>
<dbReference type="Gene3D" id="3.40.50.720">
    <property type="entry name" value="NAD(P)-binding Rossmann-like Domain"/>
    <property type="match status" value="1"/>
</dbReference>
<gene>
    <name evidence="2" type="ORF">GFER_12020</name>
</gene>
<keyword evidence="3" id="KW-1185">Reference proteome</keyword>
<dbReference type="GO" id="GO:0005737">
    <property type="term" value="C:cytoplasm"/>
    <property type="evidence" value="ECO:0007669"/>
    <property type="project" value="TreeGrafter"/>
</dbReference>
<evidence type="ECO:0000313" key="2">
    <source>
        <dbReference type="EMBL" id="KIH76364.1"/>
    </source>
</evidence>
<dbReference type="InterPro" id="IPR001509">
    <property type="entry name" value="Epimerase_deHydtase"/>
</dbReference>
<dbReference type="Proteomes" id="UP000035068">
    <property type="component" value="Unassembled WGS sequence"/>
</dbReference>
<name>A0A0C2DSD1_9BACT</name>
<comment type="caution">
    <text evidence="2">The sequence shown here is derived from an EMBL/GenBank/DDBJ whole genome shotgun (WGS) entry which is preliminary data.</text>
</comment>
<proteinExistence type="predicted"/>